<evidence type="ECO:0000259" key="3">
    <source>
        <dbReference type="Pfam" id="PF17162"/>
    </source>
</evidence>
<evidence type="ECO:0000313" key="4">
    <source>
        <dbReference type="EMBL" id="MCS3866807.1"/>
    </source>
</evidence>
<dbReference type="Pfam" id="PF16313">
    <property type="entry name" value="DUF4953"/>
    <property type="match status" value="1"/>
</dbReference>
<organism evidence="4 5">
    <name type="scientific">Salinibacter ruber</name>
    <dbReference type="NCBI Taxonomy" id="146919"/>
    <lineage>
        <taxon>Bacteria</taxon>
        <taxon>Pseudomonadati</taxon>
        <taxon>Rhodothermota</taxon>
        <taxon>Rhodothermia</taxon>
        <taxon>Rhodothermales</taxon>
        <taxon>Salinibacteraceae</taxon>
        <taxon>Salinibacter</taxon>
    </lineage>
</organism>
<evidence type="ECO:0000259" key="1">
    <source>
        <dbReference type="Pfam" id="PF16313"/>
    </source>
</evidence>
<comment type="caution">
    <text evidence="4">The sequence shown here is derived from an EMBL/GenBank/DDBJ whole genome shotgun (WGS) entry which is preliminary data.</text>
</comment>
<reference evidence="4" key="1">
    <citation type="submission" date="2022-08" db="EMBL/GenBank/DDBJ databases">
        <title>Genomic Encyclopedia of Type Strains, Phase V (KMG-V): Genome sequencing to study the core and pangenomes of soil and plant-associated prokaryotes.</title>
        <authorList>
            <person name="Whitman W."/>
        </authorList>
    </citation>
    <scope>NUCLEOTIDE SEQUENCE</scope>
    <source>
        <strain evidence="4">SP2016B</strain>
    </source>
</reference>
<dbReference type="InterPro" id="IPR034032">
    <property type="entry name" value="Zn_MMP-like_bac"/>
</dbReference>
<dbReference type="Pfam" id="PF17162">
    <property type="entry name" value="DUF5118"/>
    <property type="match status" value="1"/>
</dbReference>
<dbReference type="Pfam" id="PF17148">
    <property type="entry name" value="DUF5117"/>
    <property type="match status" value="1"/>
</dbReference>
<accession>A0A9X2U4X7</accession>
<sequence length="787" mass="88664">MKPFSDVVPDTARTDEGLITTHRAGDDLYLGIPDSLTGREILMVSRVSKTQADLFRVGGGGKKVNSQVLRWQRRGDELLLRVASYEKTADSDDPVYQSVQNSSFEPILKAFEIKSPNKDSTGVLINATELFTSDVKALGLPKDMRQRYGARRLDGGRSYLSGAESFPENTDVEAVLTYQADSPPSSSSTGTISVEMNHSMVLLPEEPMQARHCDQRVGYFGVERINYSSENQQADEECVIRRWRLTPSDVEAYASGELVEPEEPIVYYVDPATPKKWRPYVKKGIEDWQKAFREAGFKNAIQARMPSETDSTFDADDVRYSTVRWFADDFPNARGPSVRDPRSGEIIESDIYMYHDIQSLLRDWYFVQTAATNPEARGQNLDPETMGRGIRYVAAHEVGHTLGLPHNFASSNAVPVDSLRSPEWTSEHGTTPSIMDYARFNYVAQPGDGVEQFAPKIGAYDEWAIQWGYQAMPNLETQEERARRLDAMIQEKAGDPTYLYGRQSFRPQDPRSQSEDLGRNAVKAGSLGVANLKRIVPNLVEWTREEGSNYQELEEIYGEVVGQWRRYLGHAARHVGGMHETFKTYAQDGPVYDPVPAGRQRAAMEFVLENGFQTPSWLTDADVLRRFESSGALNRVREAQVGIMEAVLRPERLARMTEITAMNGRESTYTPTEMLVDLREGVWAELDGSEAIGPYRRNLQRGYLERMRELMTGNTVPDGIPEELLERARSTPVDVSQSDIQALVRGELRALEGEVEQALRRAPNEMTERHLRDVLTRIGDILDGEEA</sequence>
<proteinExistence type="predicted"/>
<name>A0A9X2U4X7_9BACT</name>
<dbReference type="InterPro" id="IPR032534">
    <property type="entry name" value="EcxA_zinc-bd"/>
</dbReference>
<dbReference type="InterPro" id="IPR033428">
    <property type="entry name" value="DUF5118"/>
</dbReference>
<dbReference type="InterPro" id="IPR024079">
    <property type="entry name" value="MetalloPept_cat_dom_sf"/>
</dbReference>
<evidence type="ECO:0000259" key="2">
    <source>
        <dbReference type="Pfam" id="PF17148"/>
    </source>
</evidence>
<dbReference type="GO" id="GO:0008237">
    <property type="term" value="F:metallopeptidase activity"/>
    <property type="evidence" value="ECO:0007669"/>
    <property type="project" value="InterPro"/>
</dbReference>
<dbReference type="Gene3D" id="3.40.390.10">
    <property type="entry name" value="Collagenase (Catalytic Domain)"/>
    <property type="match status" value="1"/>
</dbReference>
<dbReference type="AlphaFoldDB" id="A0A9X2U4X7"/>
<dbReference type="SUPFAM" id="SSF55486">
    <property type="entry name" value="Metalloproteases ('zincins'), catalytic domain"/>
    <property type="match status" value="1"/>
</dbReference>
<dbReference type="RefSeq" id="WP_259084250.1">
    <property type="nucleotide sequence ID" value="NZ_JANTYZ010000021.1"/>
</dbReference>
<dbReference type="EMBL" id="JANTYZ010000021">
    <property type="protein sequence ID" value="MCS3866807.1"/>
    <property type="molecule type" value="Genomic_DNA"/>
</dbReference>
<dbReference type="PANTHER" id="PTHR38478">
    <property type="entry name" value="PEPTIDASE M1A AND M12B"/>
    <property type="match status" value="1"/>
</dbReference>
<dbReference type="Proteomes" id="UP001155034">
    <property type="component" value="Unassembled WGS sequence"/>
</dbReference>
<protein>
    <recommendedName>
        <fullName evidence="6">Zinc-dependent metalloprotease</fullName>
    </recommendedName>
</protein>
<evidence type="ECO:0008006" key="6">
    <source>
        <dbReference type="Google" id="ProtNLM"/>
    </source>
</evidence>
<gene>
    <name evidence="4" type="ORF">GGP82_003390</name>
</gene>
<feature type="domain" description="EcxA zinc-binding" evidence="1">
    <location>
        <begin position="380"/>
        <end position="687"/>
    </location>
</feature>
<evidence type="ECO:0000313" key="5">
    <source>
        <dbReference type="Proteomes" id="UP001155034"/>
    </source>
</evidence>
<feature type="domain" description="DUF5117" evidence="2">
    <location>
        <begin position="61"/>
        <end position="247"/>
    </location>
</feature>
<feature type="domain" description="DUF5118" evidence="3">
    <location>
        <begin position="2"/>
        <end position="50"/>
    </location>
</feature>
<dbReference type="InterPro" id="IPR033413">
    <property type="entry name" value="DUF5117"/>
</dbReference>
<dbReference type="PANTHER" id="PTHR38478:SF1">
    <property type="entry name" value="ZINC DEPENDENT METALLOPROTEASE DOMAIN LIPOPROTEIN"/>
    <property type="match status" value="1"/>
</dbReference>
<dbReference type="CDD" id="cd04276">
    <property type="entry name" value="ZnMc_MMP_like_2"/>
    <property type="match status" value="1"/>
</dbReference>